<feature type="domain" description="TRAM" evidence="6">
    <location>
        <begin position="8"/>
        <end position="66"/>
    </location>
</feature>
<dbReference type="PROSITE" id="PS51687">
    <property type="entry name" value="SAM_MT_RNA_M5U"/>
    <property type="match status" value="1"/>
</dbReference>
<feature type="binding site" evidence="4">
    <location>
        <position position="319"/>
    </location>
    <ligand>
        <name>S-adenosyl-L-methionine</name>
        <dbReference type="ChEBI" id="CHEBI:59789"/>
    </ligand>
</feature>
<accession>A0A1I3D8I8</accession>
<dbReference type="GO" id="GO:0070475">
    <property type="term" value="P:rRNA base methylation"/>
    <property type="evidence" value="ECO:0007669"/>
    <property type="project" value="TreeGrafter"/>
</dbReference>
<feature type="binding site" evidence="4">
    <location>
        <position position="290"/>
    </location>
    <ligand>
        <name>S-adenosyl-L-methionine</name>
        <dbReference type="ChEBI" id="CHEBI:59789"/>
    </ligand>
</feature>
<evidence type="ECO:0000256" key="1">
    <source>
        <dbReference type="ARBA" id="ARBA00022603"/>
    </source>
</evidence>
<evidence type="ECO:0000256" key="2">
    <source>
        <dbReference type="ARBA" id="ARBA00022679"/>
    </source>
</evidence>
<comment type="similarity">
    <text evidence="4">Belongs to the class I-like SAM-binding methyltransferase superfamily. RNA M5U methyltransferase family.</text>
</comment>
<dbReference type="PROSITE" id="PS01230">
    <property type="entry name" value="TRMA_1"/>
    <property type="match status" value="1"/>
</dbReference>
<keyword evidence="1 4" id="KW-0489">Methyltransferase</keyword>
<organism evidence="7 8">
    <name type="scientific">Pisciglobus halotolerans</name>
    <dbReference type="NCBI Taxonomy" id="745365"/>
    <lineage>
        <taxon>Bacteria</taxon>
        <taxon>Bacillati</taxon>
        <taxon>Bacillota</taxon>
        <taxon>Bacilli</taxon>
        <taxon>Lactobacillales</taxon>
        <taxon>Carnobacteriaceae</taxon>
    </lineage>
</organism>
<keyword evidence="3 4" id="KW-0949">S-adenosyl-L-methionine</keyword>
<dbReference type="Pfam" id="PF01938">
    <property type="entry name" value="TRAM"/>
    <property type="match status" value="1"/>
</dbReference>
<dbReference type="NCBIfam" id="TIGR00479">
    <property type="entry name" value="rumA"/>
    <property type="match status" value="1"/>
</dbReference>
<dbReference type="PANTHER" id="PTHR11061:SF30">
    <property type="entry name" value="TRNA (URACIL(54)-C(5))-METHYLTRANSFERASE"/>
    <property type="match status" value="1"/>
</dbReference>
<dbReference type="Pfam" id="PF05958">
    <property type="entry name" value="tRNA_U5-meth_tr"/>
    <property type="match status" value="1"/>
</dbReference>
<dbReference type="PROSITE" id="PS50926">
    <property type="entry name" value="TRAM"/>
    <property type="match status" value="1"/>
</dbReference>
<dbReference type="GO" id="GO:0070041">
    <property type="term" value="F:rRNA (uridine-C5-)-methyltransferase activity"/>
    <property type="evidence" value="ECO:0007669"/>
    <property type="project" value="TreeGrafter"/>
</dbReference>
<dbReference type="Gene3D" id="2.40.50.1070">
    <property type="match status" value="1"/>
</dbReference>
<dbReference type="InterPro" id="IPR030390">
    <property type="entry name" value="MeTrfase_TrmA_AS"/>
</dbReference>
<evidence type="ECO:0000313" key="8">
    <source>
        <dbReference type="Proteomes" id="UP000198668"/>
    </source>
</evidence>
<dbReference type="AlphaFoldDB" id="A0A1I3D8I8"/>
<evidence type="ECO:0000259" key="6">
    <source>
        <dbReference type="PROSITE" id="PS50926"/>
    </source>
</evidence>
<name>A0A1I3D8I8_9LACT</name>
<dbReference type="Proteomes" id="UP000198668">
    <property type="component" value="Unassembled WGS sequence"/>
</dbReference>
<gene>
    <name evidence="7" type="ORF">SAMN04489868_1311</name>
</gene>
<sequence>MKTNQALPVKKNEQYTVTIEDLTFEGLGVAKINGYPLFIENALPGEKMDIKVLKTGKSFGYGKVLKQLTSSEDRVPVKNDNYTRVGIAPLQHIRYQAQLDFKKQQVENVMKRIAKMPDVPVLDTLGMKDPWGYRNKAQIPVRKIEGQLTTGFFRKNSHDLVPIENFYIQDPKIDQTILAVRDVMRKYGVKPYNEKENIGNLRHIMVRRGYYTGEIMIVLVTRTAKLFPKSKIIPDILEAVPETVSIVQNINTKRTNTILGNDAIVLHGEDHYKDKLMGHTFEISHRSFYQVNPTQTEKLYQKVLDFADLKGDETVIDAYCGIGTITLALAEKAKKVYGIEIIEPAVADAKLNAEMNGIDNVEYQVGASEDIMLEWSKEKREADLLVVDPPRKGLEKQFIDAVLQMQPTKMVYVSCNPATLARDLALLAEGGYDVKQVQPVDLFPQTPHVETIVLLQRADS</sequence>
<reference evidence="7 8" key="1">
    <citation type="submission" date="2016-10" db="EMBL/GenBank/DDBJ databases">
        <authorList>
            <person name="de Groot N.N."/>
        </authorList>
    </citation>
    <scope>NUCLEOTIDE SEQUENCE [LARGE SCALE GENOMIC DNA]</scope>
    <source>
        <strain evidence="7 8">DSM 27630</strain>
    </source>
</reference>
<dbReference type="EMBL" id="FOQE01000031">
    <property type="protein sequence ID" value="SFH82831.1"/>
    <property type="molecule type" value="Genomic_DNA"/>
</dbReference>
<feature type="binding site" evidence="4">
    <location>
        <position position="388"/>
    </location>
    <ligand>
        <name>S-adenosyl-L-methionine</name>
        <dbReference type="ChEBI" id="CHEBI:59789"/>
    </ligand>
</feature>
<proteinExistence type="inferred from homology"/>
<evidence type="ECO:0000256" key="3">
    <source>
        <dbReference type="ARBA" id="ARBA00022691"/>
    </source>
</evidence>
<feature type="binding site" evidence="4">
    <location>
        <position position="340"/>
    </location>
    <ligand>
        <name>S-adenosyl-L-methionine</name>
        <dbReference type="ChEBI" id="CHEBI:59789"/>
    </ligand>
</feature>
<dbReference type="OrthoDB" id="9804590at2"/>
<dbReference type="FunFam" id="3.40.50.150:FF:000009">
    <property type="entry name" value="23S rRNA (Uracil(1939)-C(5))-methyltransferase RlmD"/>
    <property type="match status" value="1"/>
</dbReference>
<dbReference type="PANTHER" id="PTHR11061">
    <property type="entry name" value="RNA M5U METHYLTRANSFERASE"/>
    <property type="match status" value="1"/>
</dbReference>
<dbReference type="InterPro" id="IPR030391">
    <property type="entry name" value="MeTrfase_TrmA_CS"/>
</dbReference>
<dbReference type="FunFam" id="2.40.50.1070:FF:000003">
    <property type="entry name" value="23S rRNA (Uracil-5-)-methyltransferase RumA"/>
    <property type="match status" value="1"/>
</dbReference>
<dbReference type="SUPFAM" id="SSF53335">
    <property type="entry name" value="S-adenosyl-L-methionine-dependent methyltransferases"/>
    <property type="match status" value="1"/>
</dbReference>
<dbReference type="Gene3D" id="2.40.50.140">
    <property type="entry name" value="Nucleic acid-binding proteins"/>
    <property type="match status" value="1"/>
</dbReference>
<dbReference type="RefSeq" id="WP_092093094.1">
    <property type="nucleotide sequence ID" value="NZ_FOQE01000031.1"/>
</dbReference>
<evidence type="ECO:0000256" key="5">
    <source>
        <dbReference type="PROSITE-ProRule" id="PRU10015"/>
    </source>
</evidence>
<evidence type="ECO:0000313" key="7">
    <source>
        <dbReference type="EMBL" id="SFH82831.1"/>
    </source>
</evidence>
<dbReference type="InterPro" id="IPR012340">
    <property type="entry name" value="NA-bd_OB-fold"/>
</dbReference>
<protein>
    <submittedName>
        <fullName evidence="7">23S rRNA m(5)U-1939 methyltransferase</fullName>
    </submittedName>
</protein>
<evidence type="ECO:0000256" key="4">
    <source>
        <dbReference type="PROSITE-ProRule" id="PRU01024"/>
    </source>
</evidence>
<dbReference type="InterPro" id="IPR002792">
    <property type="entry name" value="TRAM_dom"/>
</dbReference>
<feature type="active site" description="Nucleophile" evidence="4">
    <location>
        <position position="415"/>
    </location>
</feature>
<feature type="active site" evidence="5">
    <location>
        <position position="415"/>
    </location>
</feature>
<dbReference type="CDD" id="cd02440">
    <property type="entry name" value="AdoMet_MTases"/>
    <property type="match status" value="1"/>
</dbReference>
<dbReference type="SUPFAM" id="SSF50249">
    <property type="entry name" value="Nucleic acid-binding proteins"/>
    <property type="match status" value="1"/>
</dbReference>
<keyword evidence="8" id="KW-1185">Reference proteome</keyword>
<dbReference type="InterPro" id="IPR010280">
    <property type="entry name" value="U5_MeTrfase_fam"/>
</dbReference>
<dbReference type="PROSITE" id="PS01231">
    <property type="entry name" value="TRMA_2"/>
    <property type="match status" value="1"/>
</dbReference>
<keyword evidence="2 4" id="KW-0808">Transferase</keyword>
<dbReference type="InterPro" id="IPR029063">
    <property type="entry name" value="SAM-dependent_MTases_sf"/>
</dbReference>
<dbReference type="Gene3D" id="3.40.50.150">
    <property type="entry name" value="Vaccinia Virus protein VP39"/>
    <property type="match status" value="1"/>
</dbReference>